<dbReference type="InterPro" id="IPR050834">
    <property type="entry name" value="Glycosyltransf_2"/>
</dbReference>
<dbReference type="GO" id="GO:0016757">
    <property type="term" value="F:glycosyltransferase activity"/>
    <property type="evidence" value="ECO:0007669"/>
    <property type="project" value="UniProtKB-KW"/>
</dbReference>
<reference evidence="2 3" key="1">
    <citation type="submission" date="2021-05" db="EMBL/GenBank/DDBJ databases">
        <title>Novel species in genus Cellulomonas.</title>
        <authorList>
            <person name="Zhang G."/>
        </authorList>
    </citation>
    <scope>NUCLEOTIDE SEQUENCE [LARGE SCALE GENOMIC DNA]</scope>
    <source>
        <strain evidence="3">zg-ZUI222</strain>
    </source>
</reference>
<protein>
    <submittedName>
        <fullName evidence="2">Glycosyltransferase</fullName>
        <ecNumber evidence="2">2.4.-.-</ecNumber>
    </submittedName>
</protein>
<dbReference type="InterPro" id="IPR029044">
    <property type="entry name" value="Nucleotide-diphossugar_trans"/>
</dbReference>
<dbReference type="InterPro" id="IPR001173">
    <property type="entry name" value="Glyco_trans_2-like"/>
</dbReference>
<evidence type="ECO:0000259" key="1">
    <source>
        <dbReference type="Pfam" id="PF00535"/>
    </source>
</evidence>
<dbReference type="PANTHER" id="PTHR43685">
    <property type="entry name" value="GLYCOSYLTRANSFERASE"/>
    <property type="match status" value="1"/>
</dbReference>
<feature type="domain" description="Glycosyltransferase 2-like" evidence="1">
    <location>
        <begin position="5"/>
        <end position="128"/>
    </location>
</feature>
<keyword evidence="2" id="KW-0328">Glycosyltransferase</keyword>
<dbReference type="PANTHER" id="PTHR43685:SF2">
    <property type="entry name" value="GLYCOSYLTRANSFERASE 2-LIKE DOMAIN-CONTAINING PROTEIN"/>
    <property type="match status" value="1"/>
</dbReference>
<evidence type="ECO:0000313" key="3">
    <source>
        <dbReference type="Proteomes" id="UP000677804"/>
    </source>
</evidence>
<proteinExistence type="predicted"/>
<dbReference type="EMBL" id="CP074405">
    <property type="protein sequence ID" value="QVI61205.1"/>
    <property type="molecule type" value="Genomic_DNA"/>
</dbReference>
<keyword evidence="3" id="KW-1185">Reference proteome</keyword>
<organism evidence="2 3">
    <name type="scientific">Cellulomonas wangleii</name>
    <dbReference type="NCBI Taxonomy" id="2816956"/>
    <lineage>
        <taxon>Bacteria</taxon>
        <taxon>Bacillati</taxon>
        <taxon>Actinomycetota</taxon>
        <taxon>Actinomycetes</taxon>
        <taxon>Micrococcales</taxon>
        <taxon>Cellulomonadaceae</taxon>
        <taxon>Cellulomonas</taxon>
    </lineage>
</organism>
<dbReference type="Pfam" id="PF00535">
    <property type="entry name" value="Glycos_transf_2"/>
    <property type="match status" value="1"/>
</dbReference>
<dbReference type="RefSeq" id="WP_207340946.1">
    <property type="nucleotide sequence ID" value="NZ_CP074405.1"/>
</dbReference>
<dbReference type="Gene3D" id="3.90.550.10">
    <property type="entry name" value="Spore Coat Polysaccharide Biosynthesis Protein SpsA, Chain A"/>
    <property type="match status" value="1"/>
</dbReference>
<gene>
    <name evidence="2" type="ORF">KG103_11930</name>
</gene>
<evidence type="ECO:0000313" key="2">
    <source>
        <dbReference type="EMBL" id="QVI61205.1"/>
    </source>
</evidence>
<keyword evidence="2" id="KW-0808">Transferase</keyword>
<dbReference type="Proteomes" id="UP000677804">
    <property type="component" value="Chromosome"/>
</dbReference>
<sequence length="294" mass="32786">MTIDILLPYWGPPAYLYEAVDSVRAQTEQDWRLVVVDDCYPDPAVAQWFAALDDPRVEYHRNETNQGITENYRRCLAHARADWVVFLGCDDVMHPNYLAVVGDAVAAHPEVAVVQPGVRVIDADGRPVRPLVDRVKQEVVRPRAHGATVLRGERLAANLLTGDWLYWPSLLISRRSLEIGFREGFPMIQDLAIVMDIVFDGGALLYVPTECFSYRRHRSSASASGAFDGSRFVDEARYFEVAADRAAALGWRRAEAAARARLTSRAHALTLLPGIAASRNWPAARVLARHALGR</sequence>
<accession>A0ABX8D144</accession>
<name>A0ABX8D144_9CELL</name>
<dbReference type="EC" id="2.4.-.-" evidence="2"/>
<dbReference type="SUPFAM" id="SSF53448">
    <property type="entry name" value="Nucleotide-diphospho-sugar transferases"/>
    <property type="match status" value="1"/>
</dbReference>